<dbReference type="PANTHER" id="PTHR11360">
    <property type="entry name" value="MONOCARBOXYLATE TRANSPORTER"/>
    <property type="match status" value="1"/>
</dbReference>
<evidence type="ECO:0000256" key="4">
    <source>
        <dbReference type="ARBA" id="ARBA00022553"/>
    </source>
</evidence>
<feature type="transmembrane region" description="Helical" evidence="14">
    <location>
        <begin position="502"/>
        <end position="523"/>
    </location>
</feature>
<evidence type="ECO:0000256" key="10">
    <source>
        <dbReference type="ARBA" id="ARBA00064033"/>
    </source>
</evidence>
<feature type="transmembrane region" description="Helical" evidence="14">
    <location>
        <begin position="42"/>
        <end position="61"/>
    </location>
</feature>
<feature type="domain" description="Major facilitator superfamily (MFS) profile" evidence="15">
    <location>
        <begin position="45"/>
        <end position="526"/>
    </location>
</feature>
<keyword evidence="17" id="KW-1185">Reference proteome</keyword>
<feature type="transmembrane region" description="Helical" evidence="14">
    <location>
        <begin position="378"/>
        <end position="397"/>
    </location>
</feature>
<evidence type="ECO:0000256" key="2">
    <source>
        <dbReference type="ARBA" id="ARBA00022448"/>
    </source>
</evidence>
<dbReference type="Pfam" id="PF07690">
    <property type="entry name" value="MFS_1"/>
    <property type="match status" value="1"/>
</dbReference>
<evidence type="ECO:0000256" key="6">
    <source>
        <dbReference type="ARBA" id="ARBA00022989"/>
    </source>
</evidence>
<reference evidence="16" key="1">
    <citation type="submission" date="2025-08" db="UniProtKB">
        <authorList>
            <consortium name="Ensembl"/>
        </authorList>
    </citation>
    <scope>IDENTIFICATION</scope>
</reference>
<dbReference type="InterPro" id="IPR020846">
    <property type="entry name" value="MFS_dom"/>
</dbReference>
<dbReference type="Ensembl" id="ENSMALT00000005972.1">
    <property type="protein sequence ID" value="ENSMALP00000005840.1"/>
    <property type="gene ID" value="ENSMALG00000004157.1"/>
</dbReference>
<keyword evidence="5 14" id="KW-0812">Transmembrane</keyword>
<evidence type="ECO:0000256" key="12">
    <source>
        <dbReference type="ARBA" id="ARBA00076353"/>
    </source>
</evidence>
<evidence type="ECO:0000313" key="16">
    <source>
        <dbReference type="Ensembl" id="ENSMALP00000005840.1"/>
    </source>
</evidence>
<feature type="transmembrane region" description="Helical" evidence="14">
    <location>
        <begin position="81"/>
        <end position="100"/>
    </location>
</feature>
<evidence type="ECO:0000256" key="1">
    <source>
        <dbReference type="ARBA" id="ARBA00004554"/>
    </source>
</evidence>
<feature type="transmembrane region" description="Helical" evidence="14">
    <location>
        <begin position="472"/>
        <end position="490"/>
    </location>
</feature>
<comment type="subcellular location">
    <subcellularLocation>
        <location evidence="1">Basolateral cell membrane</location>
        <topology evidence="1">Multi-pass membrane protein</topology>
    </subcellularLocation>
</comment>
<feature type="transmembrane region" description="Helical" evidence="14">
    <location>
        <begin position="344"/>
        <end position="366"/>
    </location>
</feature>
<keyword evidence="7 14" id="KW-0472">Membrane</keyword>
<evidence type="ECO:0000256" key="14">
    <source>
        <dbReference type="SAM" id="Phobius"/>
    </source>
</evidence>
<comment type="subunit">
    <text evidence="10">Forms functional complexes with BSG/CD147 or EMB/GP70 ancillary proteins.</text>
</comment>
<dbReference type="CDD" id="cd17422">
    <property type="entry name" value="MFS_MCT7"/>
    <property type="match status" value="1"/>
</dbReference>
<dbReference type="AlphaFoldDB" id="A0A3Q3Q6Z5"/>
<evidence type="ECO:0000313" key="17">
    <source>
        <dbReference type="Proteomes" id="UP000261600"/>
    </source>
</evidence>
<dbReference type="Proteomes" id="UP000261600">
    <property type="component" value="Unplaced"/>
</dbReference>
<sequence>MNFIITDVIPVSSCRWPAVAMESSSRCCLGPNVYSEVPDGGWGWAVALAFFVVEVCSYGTIKTLGIFLQDLMEEYGESNSRVSWVISICVFTFTFTAPLSTMLSNRFGYRPVAMIGGFLIILGNITSAFTNSINEMYITIGIVSGLGYCLTFVPTVTILAQYFSRRRALVTSVASSGESFAICAFAPAFTTLKEHIGWRYCLVVIGTLQVSVIICGLLLRPIIIEPEPVKDDDELSNDPLSLKKLQTVYELENEQTKTSISSRVSQGSEDSGVASLSASNVDLRTAGAVRQAVMEWEVQDRENQEALLSTSSTPIKEKLEIEAGPLQPSSTKLLDFSVLKDGAFIWYSLFGLFATLGFFAPQLYIIELSKSRGVQPGLASYMLSVMAVAEIFGRLSIGVVLNKVRFRKTLVLLGCVVLLCMVLVAFTIVWEFWGLVICCAFYGYFMGAVGSTHIPMLAEDDVVGIQKMASSVGVYLFIQSFAGLAGPPLAGVLVDVTHNYGAAFYSCAAGMGLSAICLALVGWSKSGMCQRQSRNKESKSTEEEEKWAQDSDQLDFMDMDLPLEDSPIRKAVDQDSASVNSVTSRCTVRSCSVANTYQQSSDLLLVPNLRCHSLTLQQA</sequence>
<dbReference type="InterPro" id="IPR011701">
    <property type="entry name" value="MFS"/>
</dbReference>
<keyword evidence="6 14" id="KW-1133">Transmembrane helix</keyword>
<accession>A0A3Q3Q6Z5</accession>
<keyword evidence="2" id="KW-0813">Transport</keyword>
<keyword evidence="3" id="KW-1003">Cell membrane</keyword>
<protein>
    <recommendedName>
        <fullName evidence="11">Monocarboxylate transporter 7</fullName>
    </recommendedName>
    <alternativeName>
        <fullName evidence="12">Monocarboxylate transporter 6</fullName>
    </alternativeName>
    <alternativeName>
        <fullName evidence="13">Solute carrier family 16 member 6</fullName>
    </alternativeName>
</protein>
<proteinExistence type="predicted"/>
<evidence type="ECO:0000256" key="8">
    <source>
        <dbReference type="ARBA" id="ARBA00050472"/>
    </source>
</evidence>
<dbReference type="PANTHER" id="PTHR11360:SF20">
    <property type="entry name" value="MONOCARBOXYLATE TRANSPORTER 7"/>
    <property type="match status" value="1"/>
</dbReference>
<feature type="transmembrane region" description="Helical" evidence="14">
    <location>
        <begin position="168"/>
        <end position="190"/>
    </location>
</feature>
<evidence type="ECO:0000256" key="7">
    <source>
        <dbReference type="ARBA" id="ARBA00023136"/>
    </source>
</evidence>
<feature type="transmembrane region" description="Helical" evidence="14">
    <location>
        <begin position="136"/>
        <end position="156"/>
    </location>
</feature>
<dbReference type="FunFam" id="1.20.1250.20:FF:000326">
    <property type="entry name" value="Solute carrier family 16 member 6"/>
    <property type="match status" value="1"/>
</dbReference>
<evidence type="ECO:0000256" key="9">
    <source>
        <dbReference type="ARBA" id="ARBA00058516"/>
    </source>
</evidence>
<feature type="transmembrane region" description="Helical" evidence="14">
    <location>
        <begin position="432"/>
        <end position="451"/>
    </location>
</feature>
<dbReference type="FunFam" id="1.20.1250.20:FF:000490">
    <property type="entry name" value="Solute carrier family 16 member 6"/>
    <property type="match status" value="1"/>
</dbReference>
<evidence type="ECO:0000256" key="11">
    <source>
        <dbReference type="ARBA" id="ARBA00072172"/>
    </source>
</evidence>
<dbReference type="SUPFAM" id="SSF103473">
    <property type="entry name" value="MFS general substrate transporter"/>
    <property type="match status" value="1"/>
</dbReference>
<evidence type="ECO:0000256" key="13">
    <source>
        <dbReference type="ARBA" id="ARBA00079656"/>
    </source>
</evidence>
<evidence type="ECO:0000256" key="5">
    <source>
        <dbReference type="ARBA" id="ARBA00022692"/>
    </source>
</evidence>
<feature type="transmembrane region" description="Helical" evidence="14">
    <location>
        <begin position="196"/>
        <end position="219"/>
    </location>
</feature>
<comment type="function">
    <text evidence="9">Monocarboxylate transporter selective for taurine. May associate with BSG/CD147 or EMB/GP70 ancillary proteins to mediate facilitative efflux or influx of taurine across the plasma membrane. The transport is pH- and sodium-independent. Rather low-affinity, is likely effective for taurine transport in tissues where taurine is present at high concentrations.</text>
</comment>
<dbReference type="PROSITE" id="PS50850">
    <property type="entry name" value="MFS"/>
    <property type="match status" value="1"/>
</dbReference>
<name>A0A3Q3Q6Z5_MONAL</name>
<feature type="transmembrane region" description="Helical" evidence="14">
    <location>
        <begin position="409"/>
        <end position="426"/>
    </location>
</feature>
<reference evidence="16" key="2">
    <citation type="submission" date="2025-09" db="UniProtKB">
        <authorList>
            <consortium name="Ensembl"/>
        </authorList>
    </citation>
    <scope>IDENTIFICATION</scope>
</reference>
<dbReference type="GO" id="GO:0008028">
    <property type="term" value="F:monocarboxylic acid transmembrane transporter activity"/>
    <property type="evidence" value="ECO:0007669"/>
    <property type="project" value="TreeGrafter"/>
</dbReference>
<evidence type="ECO:0000256" key="3">
    <source>
        <dbReference type="ARBA" id="ARBA00022475"/>
    </source>
</evidence>
<keyword evidence="4" id="KW-0597">Phosphoprotein</keyword>
<dbReference type="InterPro" id="IPR030766">
    <property type="entry name" value="MCT7"/>
</dbReference>
<comment type="catalytic activity">
    <reaction evidence="8">
        <text>taurine(out) = taurine(in)</text>
        <dbReference type="Rhea" id="RHEA:66328"/>
        <dbReference type="ChEBI" id="CHEBI:507393"/>
    </reaction>
    <physiologicalReaction direction="left-to-right" evidence="8">
        <dbReference type="Rhea" id="RHEA:66329"/>
    </physiologicalReaction>
    <physiologicalReaction direction="right-to-left" evidence="8">
        <dbReference type="Rhea" id="RHEA:66330"/>
    </physiologicalReaction>
</comment>
<dbReference type="Gene3D" id="1.20.1250.20">
    <property type="entry name" value="MFS general substrate transporter like domains"/>
    <property type="match status" value="1"/>
</dbReference>
<feature type="transmembrane region" description="Helical" evidence="14">
    <location>
        <begin position="112"/>
        <end position="130"/>
    </location>
</feature>
<evidence type="ECO:0000259" key="15">
    <source>
        <dbReference type="PROSITE" id="PS50850"/>
    </source>
</evidence>
<dbReference type="InterPro" id="IPR036259">
    <property type="entry name" value="MFS_trans_sf"/>
</dbReference>
<dbReference type="InterPro" id="IPR050327">
    <property type="entry name" value="Proton-linked_MCT"/>
</dbReference>
<organism evidence="16 17">
    <name type="scientific">Monopterus albus</name>
    <name type="common">Swamp eel</name>
    <dbReference type="NCBI Taxonomy" id="43700"/>
    <lineage>
        <taxon>Eukaryota</taxon>
        <taxon>Metazoa</taxon>
        <taxon>Chordata</taxon>
        <taxon>Craniata</taxon>
        <taxon>Vertebrata</taxon>
        <taxon>Euteleostomi</taxon>
        <taxon>Actinopterygii</taxon>
        <taxon>Neopterygii</taxon>
        <taxon>Teleostei</taxon>
        <taxon>Neoteleostei</taxon>
        <taxon>Acanthomorphata</taxon>
        <taxon>Anabantaria</taxon>
        <taxon>Synbranchiformes</taxon>
        <taxon>Synbranchidae</taxon>
        <taxon>Monopterus</taxon>
    </lineage>
</organism>
<dbReference type="GO" id="GO:0016323">
    <property type="term" value="C:basolateral plasma membrane"/>
    <property type="evidence" value="ECO:0007669"/>
    <property type="project" value="UniProtKB-SubCell"/>
</dbReference>